<dbReference type="InterPro" id="IPR013750">
    <property type="entry name" value="GHMP_kinase_C_dom"/>
</dbReference>
<dbReference type="PANTHER" id="PTHR10457">
    <property type="entry name" value="MEVALONATE KINASE/GALACTOKINASE"/>
    <property type="match status" value="1"/>
</dbReference>
<feature type="site" description="Transition state stabilizer" evidence="11">
    <location>
        <position position="28"/>
    </location>
</feature>
<evidence type="ECO:0000256" key="12">
    <source>
        <dbReference type="NCBIfam" id="TIGR00131"/>
    </source>
</evidence>
<dbReference type="FunFam" id="3.30.230.10:FF:000017">
    <property type="entry name" value="Galactokinase"/>
    <property type="match status" value="1"/>
</dbReference>
<feature type="domain" description="Galactokinase N-terminal" evidence="15">
    <location>
        <begin position="11"/>
        <end position="58"/>
    </location>
</feature>
<name>A0A6B8M693_9HYPH</name>
<feature type="binding site" evidence="11">
    <location>
        <position position="127"/>
    </location>
    <ligand>
        <name>Mg(2+)</name>
        <dbReference type="ChEBI" id="CHEBI:18420"/>
    </ligand>
</feature>
<dbReference type="AlphaFoldDB" id="A0A6B8M693"/>
<dbReference type="FunFam" id="3.30.70.890:FF:000001">
    <property type="entry name" value="Galactokinase"/>
    <property type="match status" value="1"/>
</dbReference>
<evidence type="ECO:0000256" key="10">
    <source>
        <dbReference type="ARBA" id="ARBA00023277"/>
    </source>
</evidence>
<evidence type="ECO:0000256" key="4">
    <source>
        <dbReference type="ARBA" id="ARBA00022723"/>
    </source>
</evidence>
<dbReference type="Pfam" id="PF08544">
    <property type="entry name" value="GHMP_kinases_C"/>
    <property type="match status" value="1"/>
</dbReference>
<dbReference type="Gene3D" id="3.30.70.890">
    <property type="entry name" value="GHMP kinase, C-terminal domain"/>
    <property type="match status" value="1"/>
</dbReference>
<comment type="similarity">
    <text evidence="1 11">Belongs to the GHMP kinase family. GalK subfamily.</text>
</comment>
<sequence>MQIDPRDLPSLFERRFGRAPKLFRAPGRVNLIGEHTDYNDGFVLPAALDLATYVAIAPRQDRLLHAHSENLNADFAVDLDAAPGPAGDWRDYVVGVALELEKSNYRLCGADMVIMSVLPMGSGLSASAALEAAVGYAMLSVANRPVDRLALAKICQRAENEFVGMRCGVMDQFISCHGVEGSALLLDCRSLEARPIPLDPTVRVLVCNTMVHHQLAGSEYNLRRQDCETAVALLAKSINGVTALRDVSVNELDKHAADLPPVIFKRARHVVTENARVLAAVAALEASDFAEAGRLMNASHESLRDDYEVSCPELDLMVELSRAAPGVFGARMTGGGFGGCTVSLVDARAADRFAESVGPAYERMTGLRPMIFSCYPGPGAGPVAF</sequence>
<evidence type="ECO:0000259" key="13">
    <source>
        <dbReference type="Pfam" id="PF00288"/>
    </source>
</evidence>
<feature type="binding site" evidence="11">
    <location>
        <position position="220"/>
    </location>
    <ligand>
        <name>substrate</name>
    </ligand>
</feature>
<evidence type="ECO:0000256" key="8">
    <source>
        <dbReference type="ARBA" id="ARBA00022842"/>
    </source>
</evidence>
<dbReference type="Proteomes" id="UP000422569">
    <property type="component" value="Chromosome"/>
</dbReference>
<organism evidence="16 17">
    <name type="scientific">Methylocystis parvus</name>
    <dbReference type="NCBI Taxonomy" id="134"/>
    <lineage>
        <taxon>Bacteria</taxon>
        <taxon>Pseudomonadati</taxon>
        <taxon>Pseudomonadota</taxon>
        <taxon>Alphaproteobacteria</taxon>
        <taxon>Hyphomicrobiales</taxon>
        <taxon>Methylocystaceae</taxon>
        <taxon>Methylocystis</taxon>
    </lineage>
</organism>
<evidence type="ECO:0000256" key="3">
    <source>
        <dbReference type="ARBA" id="ARBA00022679"/>
    </source>
</evidence>
<feature type="active site" description="Proton acceptor" evidence="11">
    <location>
        <position position="171"/>
    </location>
</feature>
<comment type="subcellular location">
    <subcellularLocation>
        <location evidence="11">Cytoplasm</location>
    </subcellularLocation>
</comment>
<evidence type="ECO:0000256" key="6">
    <source>
        <dbReference type="ARBA" id="ARBA00022777"/>
    </source>
</evidence>
<keyword evidence="2 11" id="KW-0963">Cytoplasm</keyword>
<dbReference type="GO" id="GO:0005829">
    <property type="term" value="C:cytosol"/>
    <property type="evidence" value="ECO:0007669"/>
    <property type="project" value="TreeGrafter"/>
</dbReference>
<feature type="binding site" evidence="11">
    <location>
        <begin position="34"/>
        <end position="37"/>
    </location>
    <ligand>
        <name>substrate</name>
    </ligand>
</feature>
<evidence type="ECO:0000259" key="14">
    <source>
        <dbReference type="Pfam" id="PF08544"/>
    </source>
</evidence>
<evidence type="ECO:0000256" key="7">
    <source>
        <dbReference type="ARBA" id="ARBA00022840"/>
    </source>
</evidence>
<gene>
    <name evidence="11 16" type="primary">galK</name>
    <name evidence="16" type="ORF">F7D14_01840</name>
</gene>
<reference evidence="16 17" key="1">
    <citation type="submission" date="2019-09" db="EMBL/GenBank/DDBJ databases">
        <title>Isolation and complete genome sequencing of Methylocystis species.</title>
        <authorList>
            <person name="Rumah B.L."/>
            <person name="Stead C.E."/>
            <person name="Stevens B.C."/>
            <person name="Minton N.P."/>
            <person name="Grosse-Honebrink A."/>
            <person name="Zhang Y."/>
        </authorList>
    </citation>
    <scope>NUCLEOTIDE SEQUENCE [LARGE SCALE GENOMIC DNA]</scope>
    <source>
        <strain evidence="16 17">BRCS2</strain>
    </source>
</reference>
<dbReference type="SUPFAM" id="SSF54211">
    <property type="entry name" value="Ribosomal protein S5 domain 2-like"/>
    <property type="match status" value="1"/>
</dbReference>
<dbReference type="EMBL" id="CP044331">
    <property type="protein sequence ID" value="QGM96350.1"/>
    <property type="molecule type" value="Genomic_DNA"/>
</dbReference>
<dbReference type="UniPathway" id="UPA00214"/>
<protein>
    <recommendedName>
        <fullName evidence="11 12">Galactokinase</fullName>
        <ecNumber evidence="11 12">2.7.1.6</ecNumber>
    </recommendedName>
    <alternativeName>
        <fullName evidence="11">Galactose kinase</fullName>
    </alternativeName>
</protein>
<keyword evidence="6 11" id="KW-0418">Kinase</keyword>
<dbReference type="InterPro" id="IPR019539">
    <property type="entry name" value="GalKase_N"/>
</dbReference>
<dbReference type="PROSITE" id="PS00106">
    <property type="entry name" value="GALACTOKINASE"/>
    <property type="match status" value="1"/>
</dbReference>
<dbReference type="EC" id="2.7.1.6" evidence="11 12"/>
<accession>A0A6B8M693</accession>
<dbReference type="GO" id="GO:0000287">
    <property type="term" value="F:magnesium ion binding"/>
    <property type="evidence" value="ECO:0007669"/>
    <property type="project" value="UniProtKB-UniRule"/>
</dbReference>
<keyword evidence="9 11" id="KW-0299">Galactose metabolism</keyword>
<evidence type="ECO:0000256" key="11">
    <source>
        <dbReference type="HAMAP-Rule" id="MF_00246"/>
    </source>
</evidence>
<dbReference type="InterPro" id="IPR022963">
    <property type="entry name" value="Galactokinase_bac"/>
</dbReference>
<feature type="binding site" evidence="11">
    <location>
        <position position="159"/>
    </location>
    <ligand>
        <name>Mg(2+)</name>
        <dbReference type="ChEBI" id="CHEBI:18420"/>
    </ligand>
</feature>
<dbReference type="Pfam" id="PF00288">
    <property type="entry name" value="GHMP_kinases_N"/>
    <property type="match status" value="1"/>
</dbReference>
<dbReference type="GO" id="GO:0006012">
    <property type="term" value="P:galactose metabolic process"/>
    <property type="evidence" value="ECO:0007669"/>
    <property type="project" value="UniProtKB-UniRule"/>
</dbReference>
<comment type="pathway">
    <text evidence="11">Carbohydrate metabolism; galactose metabolism.</text>
</comment>
<comment type="catalytic activity">
    <reaction evidence="11">
        <text>alpha-D-galactose + ATP = alpha-D-galactose 1-phosphate + ADP + H(+)</text>
        <dbReference type="Rhea" id="RHEA:13553"/>
        <dbReference type="ChEBI" id="CHEBI:15378"/>
        <dbReference type="ChEBI" id="CHEBI:28061"/>
        <dbReference type="ChEBI" id="CHEBI:30616"/>
        <dbReference type="ChEBI" id="CHEBI:58336"/>
        <dbReference type="ChEBI" id="CHEBI:456216"/>
        <dbReference type="EC" id="2.7.1.6"/>
    </reaction>
</comment>
<evidence type="ECO:0000313" key="17">
    <source>
        <dbReference type="Proteomes" id="UP000422569"/>
    </source>
</evidence>
<keyword evidence="8 11" id="KW-0460">Magnesium</keyword>
<keyword evidence="10 11" id="KW-0119">Carbohydrate metabolism</keyword>
<evidence type="ECO:0000256" key="2">
    <source>
        <dbReference type="ARBA" id="ARBA00022490"/>
    </source>
</evidence>
<feature type="binding site" evidence="11">
    <location>
        <position position="68"/>
    </location>
    <ligand>
        <name>ATP</name>
        <dbReference type="ChEBI" id="CHEBI:30616"/>
    </ligand>
</feature>
<dbReference type="Pfam" id="PF10509">
    <property type="entry name" value="GalKase_gal_bdg"/>
    <property type="match status" value="1"/>
</dbReference>
<dbReference type="PANTHER" id="PTHR10457:SF7">
    <property type="entry name" value="GALACTOKINASE-RELATED"/>
    <property type="match status" value="1"/>
</dbReference>
<dbReference type="InterPro" id="IPR036554">
    <property type="entry name" value="GHMP_kinase_C_sf"/>
</dbReference>
<dbReference type="InterPro" id="IPR019741">
    <property type="entry name" value="Galactokinase_CS"/>
</dbReference>
<keyword evidence="4 11" id="KW-0479">Metal-binding</keyword>
<keyword evidence="17" id="KW-1185">Reference proteome</keyword>
<dbReference type="PIRSF" id="PIRSF000530">
    <property type="entry name" value="Galactokinase"/>
    <property type="match status" value="1"/>
</dbReference>
<dbReference type="Gene3D" id="3.30.230.10">
    <property type="match status" value="1"/>
</dbReference>
<keyword evidence="3 11" id="KW-0808">Transferase</keyword>
<dbReference type="GO" id="GO:0004335">
    <property type="term" value="F:galactokinase activity"/>
    <property type="evidence" value="ECO:0007669"/>
    <property type="project" value="UniProtKB-UniRule"/>
</dbReference>
<comment type="function">
    <text evidence="11">Catalyzes the transfer of the gamma-phosphate of ATP to D-galactose to form alpha-D-galactose-1-phosphate (Gal-1-P).</text>
</comment>
<evidence type="ECO:0000256" key="9">
    <source>
        <dbReference type="ARBA" id="ARBA00023144"/>
    </source>
</evidence>
<feature type="domain" description="GHMP kinase N-terminal" evidence="13">
    <location>
        <begin position="92"/>
        <end position="178"/>
    </location>
</feature>
<dbReference type="SUPFAM" id="SSF55060">
    <property type="entry name" value="GHMP Kinase, C-terminal domain"/>
    <property type="match status" value="1"/>
</dbReference>
<dbReference type="InterPro" id="IPR014721">
    <property type="entry name" value="Ribsml_uS5_D2-typ_fold_subgr"/>
</dbReference>
<dbReference type="PRINTS" id="PR00959">
    <property type="entry name" value="MEVGALKINASE"/>
</dbReference>
<dbReference type="InterPro" id="IPR006204">
    <property type="entry name" value="GHMP_kinase_N_dom"/>
</dbReference>
<evidence type="ECO:0000259" key="15">
    <source>
        <dbReference type="Pfam" id="PF10509"/>
    </source>
</evidence>
<dbReference type="KEGG" id="mpar:F7D14_01840"/>
<dbReference type="PRINTS" id="PR00473">
    <property type="entry name" value="GALCTOKINASE"/>
</dbReference>
<comment type="caution">
    <text evidence="11">Lacks conserved residue(s) required for the propagation of feature annotation.</text>
</comment>
<dbReference type="RefSeq" id="WP_016920192.1">
    <property type="nucleotide sequence ID" value="NZ_CP044331.1"/>
</dbReference>
<proteinExistence type="inferred from homology"/>
<keyword evidence="5 11" id="KW-0547">Nucleotide-binding</keyword>
<dbReference type="InterPro" id="IPR020568">
    <property type="entry name" value="Ribosomal_Su5_D2-typ_SF"/>
</dbReference>
<dbReference type="HAMAP" id="MF_00246">
    <property type="entry name" value="Galactokinase"/>
    <property type="match status" value="1"/>
</dbReference>
<dbReference type="InterPro" id="IPR006206">
    <property type="entry name" value="Mevalonate/galactokinase"/>
</dbReference>
<evidence type="ECO:0000313" key="16">
    <source>
        <dbReference type="EMBL" id="QGM96350.1"/>
    </source>
</evidence>
<dbReference type="NCBIfam" id="TIGR00131">
    <property type="entry name" value="gal_kin"/>
    <property type="match status" value="1"/>
</dbReference>
<evidence type="ECO:0000256" key="1">
    <source>
        <dbReference type="ARBA" id="ARBA00006566"/>
    </source>
</evidence>
<dbReference type="InterPro" id="IPR000705">
    <property type="entry name" value="Galactokinase"/>
</dbReference>
<evidence type="ECO:0000256" key="5">
    <source>
        <dbReference type="ARBA" id="ARBA00022741"/>
    </source>
</evidence>
<dbReference type="GO" id="GO:0005524">
    <property type="term" value="F:ATP binding"/>
    <property type="evidence" value="ECO:0007669"/>
    <property type="project" value="UniProtKB-UniRule"/>
</dbReference>
<keyword evidence="7 11" id="KW-0067">ATP-binding</keyword>
<feature type="domain" description="GHMP kinase C-terminal" evidence="14">
    <location>
        <begin position="281"/>
        <end position="357"/>
    </location>
</feature>